<keyword evidence="10" id="KW-1185">Reference proteome</keyword>
<gene>
    <name evidence="9" type="ORF">GCM10011322_18830</name>
</gene>
<keyword evidence="4 8" id="KW-1003">Cell membrane</keyword>
<feature type="transmembrane region" description="Helical" evidence="8">
    <location>
        <begin position="144"/>
        <end position="168"/>
    </location>
</feature>
<feature type="transmembrane region" description="Helical" evidence="8">
    <location>
        <begin position="20"/>
        <end position="44"/>
    </location>
</feature>
<evidence type="ECO:0000256" key="3">
    <source>
        <dbReference type="ARBA" id="ARBA00022448"/>
    </source>
</evidence>
<evidence type="ECO:0000256" key="6">
    <source>
        <dbReference type="ARBA" id="ARBA00022989"/>
    </source>
</evidence>
<feature type="transmembrane region" description="Helical" evidence="8">
    <location>
        <begin position="234"/>
        <end position="254"/>
    </location>
</feature>
<evidence type="ECO:0000256" key="1">
    <source>
        <dbReference type="ARBA" id="ARBA00004651"/>
    </source>
</evidence>
<keyword evidence="3" id="KW-0813">Transport</keyword>
<dbReference type="AlphaFoldDB" id="A0A917Q747"/>
<dbReference type="Pfam" id="PF01925">
    <property type="entry name" value="TauE"/>
    <property type="match status" value="1"/>
</dbReference>
<sequence>MSDVLVNIGVPAQLAGFPLWFAAVAAFVAATARGFAGFGAGLIFMPLASATLGPQVAAPVLLLLDTVLIAPFVPAAWRACDRRAVSVMTLGAYLGVPAGAAALVWVEEITMRWLLVALIVALLALLVSGFRYRGRPKPPLTAGVGVLSGFLSAAAQVGGPPAIAYWLGSQAKAAQVRANLVVFVVLAALGTAVAYVAGGLLTPAILATALVIAPFYGAGLFLGSRLFGLASETLFRRICYALIALAAIVSLPSLDGVLR</sequence>
<feature type="transmembrane region" description="Helical" evidence="8">
    <location>
        <begin position="204"/>
        <end position="222"/>
    </location>
</feature>
<accession>A0A917Q747</accession>
<evidence type="ECO:0000256" key="4">
    <source>
        <dbReference type="ARBA" id="ARBA00022475"/>
    </source>
</evidence>
<dbReference type="GO" id="GO:0005886">
    <property type="term" value="C:plasma membrane"/>
    <property type="evidence" value="ECO:0007669"/>
    <property type="project" value="UniProtKB-SubCell"/>
</dbReference>
<dbReference type="PANTHER" id="PTHR30269">
    <property type="entry name" value="TRANSMEMBRANE PROTEIN YFCA"/>
    <property type="match status" value="1"/>
</dbReference>
<comment type="caution">
    <text evidence="9">The sequence shown here is derived from an EMBL/GenBank/DDBJ whole genome shotgun (WGS) entry which is preliminary data.</text>
</comment>
<reference evidence="9 10" key="1">
    <citation type="journal article" date="2014" name="Int. J. Syst. Evol. Microbiol.">
        <title>Complete genome sequence of Corynebacterium casei LMG S-19264T (=DSM 44701T), isolated from a smear-ripened cheese.</title>
        <authorList>
            <consortium name="US DOE Joint Genome Institute (JGI-PGF)"/>
            <person name="Walter F."/>
            <person name="Albersmeier A."/>
            <person name="Kalinowski J."/>
            <person name="Ruckert C."/>
        </authorList>
    </citation>
    <scope>NUCLEOTIDE SEQUENCE [LARGE SCALE GENOMIC DNA]</scope>
    <source>
        <strain evidence="9 10">CGMCC 1.9161</strain>
    </source>
</reference>
<evidence type="ECO:0000313" key="10">
    <source>
        <dbReference type="Proteomes" id="UP000600449"/>
    </source>
</evidence>
<evidence type="ECO:0000256" key="2">
    <source>
        <dbReference type="ARBA" id="ARBA00009142"/>
    </source>
</evidence>
<dbReference type="RefSeq" id="WP_244645242.1">
    <property type="nucleotide sequence ID" value="NZ_BMMF01000005.1"/>
</dbReference>
<feature type="transmembrane region" description="Helical" evidence="8">
    <location>
        <begin position="180"/>
        <end position="198"/>
    </location>
</feature>
<organism evidence="9 10">
    <name type="scientific">Salinarimonas ramus</name>
    <dbReference type="NCBI Taxonomy" id="690164"/>
    <lineage>
        <taxon>Bacteria</taxon>
        <taxon>Pseudomonadati</taxon>
        <taxon>Pseudomonadota</taxon>
        <taxon>Alphaproteobacteria</taxon>
        <taxon>Hyphomicrobiales</taxon>
        <taxon>Salinarimonadaceae</taxon>
        <taxon>Salinarimonas</taxon>
    </lineage>
</organism>
<proteinExistence type="inferred from homology"/>
<evidence type="ECO:0000256" key="7">
    <source>
        <dbReference type="ARBA" id="ARBA00023136"/>
    </source>
</evidence>
<dbReference type="PANTHER" id="PTHR30269:SF37">
    <property type="entry name" value="MEMBRANE TRANSPORTER PROTEIN"/>
    <property type="match status" value="1"/>
</dbReference>
<dbReference type="InterPro" id="IPR052017">
    <property type="entry name" value="TSUP"/>
</dbReference>
<evidence type="ECO:0000313" key="9">
    <source>
        <dbReference type="EMBL" id="GGK32351.1"/>
    </source>
</evidence>
<dbReference type="EMBL" id="BMMF01000005">
    <property type="protein sequence ID" value="GGK32351.1"/>
    <property type="molecule type" value="Genomic_DNA"/>
</dbReference>
<dbReference type="InterPro" id="IPR002781">
    <property type="entry name" value="TM_pro_TauE-like"/>
</dbReference>
<feature type="transmembrane region" description="Helical" evidence="8">
    <location>
        <begin position="113"/>
        <end position="132"/>
    </location>
</feature>
<feature type="transmembrane region" description="Helical" evidence="8">
    <location>
        <begin position="83"/>
        <end position="106"/>
    </location>
</feature>
<dbReference type="Proteomes" id="UP000600449">
    <property type="component" value="Unassembled WGS sequence"/>
</dbReference>
<evidence type="ECO:0000256" key="8">
    <source>
        <dbReference type="RuleBase" id="RU363041"/>
    </source>
</evidence>
<keyword evidence="6 8" id="KW-1133">Transmembrane helix</keyword>
<comment type="similarity">
    <text evidence="2 8">Belongs to the 4-toluene sulfonate uptake permease (TSUP) (TC 2.A.102) family.</text>
</comment>
<comment type="subcellular location">
    <subcellularLocation>
        <location evidence="1 8">Cell membrane</location>
        <topology evidence="1 8">Multi-pass membrane protein</topology>
    </subcellularLocation>
</comment>
<evidence type="ECO:0000256" key="5">
    <source>
        <dbReference type="ARBA" id="ARBA00022692"/>
    </source>
</evidence>
<protein>
    <recommendedName>
        <fullName evidence="8">Probable membrane transporter protein</fullName>
    </recommendedName>
</protein>
<name>A0A917Q747_9HYPH</name>
<keyword evidence="5 8" id="KW-0812">Transmembrane</keyword>
<keyword evidence="7 8" id="KW-0472">Membrane</keyword>